<protein>
    <recommendedName>
        <fullName evidence="2">chitinase</fullName>
        <ecNumber evidence="2">3.2.1.14</ecNumber>
    </recommendedName>
</protein>
<dbReference type="InterPro" id="IPR017853">
    <property type="entry name" value="GH"/>
</dbReference>
<dbReference type="PROSITE" id="PS51910">
    <property type="entry name" value="GH18_2"/>
    <property type="match status" value="1"/>
</dbReference>
<dbReference type="InterPro" id="IPR050314">
    <property type="entry name" value="Glycosyl_Hydrlase_18"/>
</dbReference>
<evidence type="ECO:0000256" key="1">
    <source>
        <dbReference type="ARBA" id="ARBA00000822"/>
    </source>
</evidence>
<proteinExistence type="predicted"/>
<dbReference type="Proteomes" id="UP000321807">
    <property type="component" value="Chromosome"/>
</dbReference>
<dbReference type="GO" id="GO:0006032">
    <property type="term" value="P:chitin catabolic process"/>
    <property type="evidence" value="ECO:0007669"/>
    <property type="project" value="UniProtKB-KW"/>
</dbReference>
<dbReference type="PANTHER" id="PTHR11177">
    <property type="entry name" value="CHITINASE"/>
    <property type="match status" value="1"/>
</dbReference>
<dbReference type="InterPro" id="IPR011583">
    <property type="entry name" value="Chitinase_II/V-like_cat"/>
</dbReference>
<dbReference type="GO" id="GO:0000272">
    <property type="term" value="P:polysaccharide catabolic process"/>
    <property type="evidence" value="ECO:0007669"/>
    <property type="project" value="UniProtKB-KW"/>
</dbReference>
<dbReference type="EC" id="3.2.1.14" evidence="2"/>
<dbReference type="InterPro" id="IPR029070">
    <property type="entry name" value="Chitinase_insertion_sf"/>
</dbReference>
<evidence type="ECO:0000256" key="2">
    <source>
        <dbReference type="ARBA" id="ARBA00012729"/>
    </source>
</evidence>
<dbReference type="SUPFAM" id="SSF51445">
    <property type="entry name" value="(Trans)glycosidases"/>
    <property type="match status" value="1"/>
</dbReference>
<dbReference type="PANTHER" id="PTHR11177:SF317">
    <property type="entry name" value="CHITINASE 12-RELATED"/>
    <property type="match status" value="1"/>
</dbReference>
<feature type="domain" description="GH18" evidence="5">
    <location>
        <begin position="84"/>
        <end position="427"/>
    </location>
</feature>
<comment type="catalytic activity">
    <reaction evidence="1">
        <text>Random endo-hydrolysis of N-acetyl-beta-D-glucosaminide (1-&gt;4)-beta-linkages in chitin and chitodextrins.</text>
        <dbReference type="EC" id="3.2.1.14"/>
    </reaction>
</comment>
<dbReference type="SMART" id="SM00636">
    <property type="entry name" value="Glyco_18"/>
    <property type="match status" value="1"/>
</dbReference>
<dbReference type="EMBL" id="CP042807">
    <property type="protein sequence ID" value="QEE24279.1"/>
    <property type="molecule type" value="Genomic_DNA"/>
</dbReference>
<dbReference type="SUPFAM" id="SSF54556">
    <property type="entry name" value="Chitinase insertion domain"/>
    <property type="match status" value="1"/>
</dbReference>
<sequence length="427" mass="47111">MAYSWGEVYPIDRPLRQACRATVMRLAIHPRIHAWLSLPWLPRSDIPPGTEPMRQPRPLRHMFTTLLVTAVLFGAGAQATAPHYRIVGYASRWNPVQDKDISKIDTLIFAFAQLKDGRVVLDHASAERLHQLTALKATHPSLQVDISVGGWSVGGFSEAASTAAGRQAFADSAAQLVATHDADGLDVDWEYPEHHESGIHSSPQDRAHFTLLLKAIRASLDRVGATQGRTGTNHYTLSIAAADGPFVNGIDLAAVAPTLDWFNLMTYDFVNAMTPTTGHHTGLHASALIAGDGRTTDRAVEQFLAAGVPARKLVIGAAFYGREFAGVQPAHHGLYQRYDHFQGMLPWPKLKADYIGKHGYVRYWDATAQAPWLWNAKTRSFITYDDPQSIAAKATFVKAHHLGGIMYWEQSLDSSDELLDAMWRGLH</sequence>
<dbReference type="KEGG" id="rgl:CS053_07000"/>
<reference evidence="6 7" key="1">
    <citation type="submission" date="2019-08" db="EMBL/GenBank/DDBJ databases">
        <title>Complete genome sequence of Rhodanobacter glycinis strain T01E-68 isolated from tomato root.</title>
        <authorList>
            <person name="Weon H.-Y."/>
            <person name="Lee S.A."/>
        </authorList>
    </citation>
    <scope>NUCLEOTIDE SEQUENCE [LARGE SCALE GENOMIC DNA]</scope>
    <source>
        <strain evidence="6 7">T01E-68</strain>
    </source>
</reference>
<keyword evidence="4" id="KW-0119">Carbohydrate metabolism</keyword>
<dbReference type="Pfam" id="PF00704">
    <property type="entry name" value="Glyco_hydro_18"/>
    <property type="match status" value="1"/>
</dbReference>
<dbReference type="GO" id="GO:0008843">
    <property type="term" value="F:endochitinase activity"/>
    <property type="evidence" value="ECO:0007669"/>
    <property type="project" value="UniProtKB-EC"/>
</dbReference>
<dbReference type="Gene3D" id="3.10.50.10">
    <property type="match status" value="1"/>
</dbReference>
<gene>
    <name evidence="6" type="ORF">CS053_07000</name>
</gene>
<keyword evidence="4" id="KW-0624">Polysaccharide degradation</keyword>
<dbReference type="Gene3D" id="3.20.20.80">
    <property type="entry name" value="Glycosidases"/>
    <property type="match status" value="1"/>
</dbReference>
<dbReference type="InterPro" id="IPR001223">
    <property type="entry name" value="Glyco_hydro18_cat"/>
</dbReference>
<evidence type="ECO:0000256" key="4">
    <source>
        <dbReference type="ARBA" id="ARBA00023326"/>
    </source>
</evidence>
<evidence type="ECO:0000313" key="6">
    <source>
        <dbReference type="EMBL" id="QEE24279.1"/>
    </source>
</evidence>
<dbReference type="CDD" id="cd06548">
    <property type="entry name" value="GH18_chitinase"/>
    <property type="match status" value="1"/>
</dbReference>
<evidence type="ECO:0000313" key="7">
    <source>
        <dbReference type="Proteomes" id="UP000321807"/>
    </source>
</evidence>
<keyword evidence="3" id="KW-0146">Chitin degradation</keyword>
<dbReference type="AlphaFoldDB" id="A0A5B9DXQ3"/>
<name>A0A5B9DXQ3_9GAMM</name>
<dbReference type="GO" id="GO:0008061">
    <property type="term" value="F:chitin binding"/>
    <property type="evidence" value="ECO:0007669"/>
    <property type="project" value="InterPro"/>
</dbReference>
<keyword evidence="6" id="KW-0378">Hydrolase</keyword>
<evidence type="ECO:0000259" key="5">
    <source>
        <dbReference type="PROSITE" id="PS51910"/>
    </source>
</evidence>
<accession>A0A5B9DXQ3</accession>
<organism evidence="6 7">
    <name type="scientific">Rhodanobacter glycinis</name>
    <dbReference type="NCBI Taxonomy" id="582702"/>
    <lineage>
        <taxon>Bacteria</taxon>
        <taxon>Pseudomonadati</taxon>
        <taxon>Pseudomonadota</taxon>
        <taxon>Gammaproteobacteria</taxon>
        <taxon>Lysobacterales</taxon>
        <taxon>Rhodanobacteraceae</taxon>
        <taxon>Rhodanobacter</taxon>
    </lineage>
</organism>
<evidence type="ECO:0000256" key="3">
    <source>
        <dbReference type="ARBA" id="ARBA00023024"/>
    </source>
</evidence>